<reference evidence="2" key="2">
    <citation type="submission" date="2020-05" db="UniProtKB">
        <authorList>
            <consortium name="EnsemblMetazoa"/>
        </authorList>
    </citation>
    <scope>IDENTIFICATION</scope>
</reference>
<dbReference type="GO" id="GO:0016301">
    <property type="term" value="F:kinase activity"/>
    <property type="evidence" value="ECO:0007669"/>
    <property type="project" value="UniProtKB-KW"/>
</dbReference>
<dbReference type="EnsemblMetazoa" id="ASIC000995-RA">
    <property type="protein sequence ID" value="ASIC000995-PA"/>
    <property type="gene ID" value="ASIC000995"/>
</dbReference>
<evidence type="ECO:0000313" key="2">
    <source>
        <dbReference type="EnsemblMetazoa" id="ASIC000995-PA"/>
    </source>
</evidence>
<protein>
    <submittedName>
        <fullName evidence="1 2">Protein kinase C-binding protein 1</fullName>
    </submittedName>
</protein>
<dbReference type="VEuPathDB" id="VectorBase:ASIC000995"/>
<dbReference type="AlphaFoldDB" id="A0A084VAW0"/>
<sequence>MEVLPNGRVDVHFFGTHNSTTVRASECLYSPHDPTGRPCRTKKWRKAFEEVNQRLAKLAVQFGGVNISSSKQLSTATIKEHLDAIIPGAS</sequence>
<proteinExistence type="predicted"/>
<reference evidence="1 3" key="1">
    <citation type="journal article" date="2014" name="BMC Genomics">
        <title>Genome sequence of Anopheles sinensis provides insight into genetics basis of mosquito competence for malaria parasites.</title>
        <authorList>
            <person name="Zhou D."/>
            <person name="Zhang D."/>
            <person name="Ding G."/>
            <person name="Shi L."/>
            <person name="Hou Q."/>
            <person name="Ye Y."/>
            <person name="Xu Y."/>
            <person name="Zhou H."/>
            <person name="Xiong C."/>
            <person name="Li S."/>
            <person name="Yu J."/>
            <person name="Hong S."/>
            <person name="Yu X."/>
            <person name="Zou P."/>
            <person name="Chen C."/>
            <person name="Chang X."/>
            <person name="Wang W."/>
            <person name="Lv Y."/>
            <person name="Sun Y."/>
            <person name="Ma L."/>
            <person name="Shen B."/>
            <person name="Zhu C."/>
        </authorList>
    </citation>
    <scope>NUCLEOTIDE SEQUENCE [LARGE SCALE GENOMIC DNA]</scope>
</reference>
<evidence type="ECO:0000313" key="1">
    <source>
        <dbReference type="EMBL" id="KFB35104.1"/>
    </source>
</evidence>
<dbReference type="Proteomes" id="UP000030765">
    <property type="component" value="Unassembled WGS sequence"/>
</dbReference>
<organism evidence="1">
    <name type="scientific">Anopheles sinensis</name>
    <name type="common">Mosquito</name>
    <dbReference type="NCBI Taxonomy" id="74873"/>
    <lineage>
        <taxon>Eukaryota</taxon>
        <taxon>Metazoa</taxon>
        <taxon>Ecdysozoa</taxon>
        <taxon>Arthropoda</taxon>
        <taxon>Hexapoda</taxon>
        <taxon>Insecta</taxon>
        <taxon>Pterygota</taxon>
        <taxon>Neoptera</taxon>
        <taxon>Endopterygota</taxon>
        <taxon>Diptera</taxon>
        <taxon>Nematocera</taxon>
        <taxon>Culicoidea</taxon>
        <taxon>Culicidae</taxon>
        <taxon>Anophelinae</taxon>
        <taxon>Anopheles</taxon>
    </lineage>
</organism>
<dbReference type="OrthoDB" id="7791001at2759"/>
<gene>
    <name evidence="1" type="ORF">ZHAS_00000995</name>
</gene>
<name>A0A084VAW0_ANOSI</name>
<keyword evidence="1" id="KW-0808">Transferase</keyword>
<keyword evidence="1" id="KW-0418">Kinase</keyword>
<dbReference type="EMBL" id="KE524225">
    <property type="protein sequence ID" value="KFB35104.1"/>
    <property type="molecule type" value="Genomic_DNA"/>
</dbReference>
<dbReference type="VEuPathDB" id="VectorBase:ASIS013023"/>
<dbReference type="EMBL" id="ATLV01004596">
    <property type="status" value="NOT_ANNOTATED_CDS"/>
    <property type="molecule type" value="Genomic_DNA"/>
</dbReference>
<keyword evidence="3" id="KW-1185">Reference proteome</keyword>
<evidence type="ECO:0000313" key="3">
    <source>
        <dbReference type="Proteomes" id="UP000030765"/>
    </source>
</evidence>
<accession>A0A084VAW0</accession>